<reference evidence="2 3" key="1">
    <citation type="submission" date="2016-11" db="EMBL/GenBank/DDBJ databases">
        <authorList>
            <person name="Jaros S."/>
            <person name="Januszkiewicz K."/>
            <person name="Wedrychowicz H."/>
        </authorList>
    </citation>
    <scope>NUCLEOTIDE SEQUENCE [LARGE SCALE GENOMIC DNA]</scope>
    <source>
        <strain evidence="2 3">DSM 100565</strain>
    </source>
</reference>
<dbReference type="PANTHER" id="PTHR42673:SF4">
    <property type="entry name" value="MALEYLACETOACETATE ISOMERASE"/>
    <property type="match status" value="1"/>
</dbReference>
<evidence type="ECO:0000313" key="2">
    <source>
        <dbReference type="EMBL" id="SHI97261.1"/>
    </source>
</evidence>
<keyword evidence="2" id="KW-0808">Transferase</keyword>
<dbReference type="Proteomes" id="UP000184292">
    <property type="component" value="Unassembled WGS sequence"/>
</dbReference>
<dbReference type="STRING" id="1447782.SAMN05444417_2324"/>
<evidence type="ECO:0000313" key="3">
    <source>
        <dbReference type="Proteomes" id="UP000184292"/>
    </source>
</evidence>
<keyword evidence="3" id="KW-1185">Reference proteome</keyword>
<accession>A0A1M6FHN5</accession>
<dbReference type="SUPFAM" id="SSF47616">
    <property type="entry name" value="GST C-terminal domain-like"/>
    <property type="match status" value="1"/>
</dbReference>
<protein>
    <submittedName>
        <fullName evidence="2">Glutathione S-transferase</fullName>
    </submittedName>
</protein>
<dbReference type="InterPro" id="IPR004045">
    <property type="entry name" value="Glutathione_S-Trfase_N"/>
</dbReference>
<dbReference type="InterPro" id="IPR036282">
    <property type="entry name" value="Glutathione-S-Trfase_C_sf"/>
</dbReference>
<dbReference type="Gene3D" id="3.40.30.10">
    <property type="entry name" value="Glutaredoxin"/>
    <property type="match status" value="1"/>
</dbReference>
<proteinExistence type="predicted"/>
<sequence length="237" mass="25531">MTYELFLGDRSFSSWSLRGWLMCEGFGLPHRDTFVGLYSGTMARDLAPLAPARTVPVLRSPSGAVLTDSLAMAETLAEENPEAGLWPADPAARGLARSMVAEMHSGFGALRGACPMFLRHGWTGFDPAPEVIADVGRVQALWSLARDRHGADGPWLFDRYSLADVFYAPVATRIATYDLPVDAGSASYVHAALTEPNLVAWRAAGQAVAYHPLPYANLPAVRGLGTLPWEAAVARYA</sequence>
<dbReference type="SUPFAM" id="SSF52833">
    <property type="entry name" value="Thioredoxin-like"/>
    <property type="match status" value="1"/>
</dbReference>
<dbReference type="GO" id="GO:0004364">
    <property type="term" value="F:glutathione transferase activity"/>
    <property type="evidence" value="ECO:0007669"/>
    <property type="project" value="TreeGrafter"/>
</dbReference>
<dbReference type="GO" id="GO:0006559">
    <property type="term" value="P:L-phenylalanine catabolic process"/>
    <property type="evidence" value="ECO:0007669"/>
    <property type="project" value="TreeGrafter"/>
</dbReference>
<dbReference type="CDD" id="cd03194">
    <property type="entry name" value="GST_C_3"/>
    <property type="match status" value="1"/>
</dbReference>
<dbReference type="Gene3D" id="1.20.1050.10">
    <property type="match status" value="1"/>
</dbReference>
<feature type="domain" description="GST N-terminal" evidence="1">
    <location>
        <begin position="1"/>
        <end position="84"/>
    </location>
</feature>
<dbReference type="OrthoDB" id="9799538at2"/>
<dbReference type="PANTHER" id="PTHR42673">
    <property type="entry name" value="MALEYLACETOACETATE ISOMERASE"/>
    <property type="match status" value="1"/>
</dbReference>
<name>A0A1M6FHN5_9RHOB</name>
<dbReference type="GO" id="GO:0006749">
    <property type="term" value="P:glutathione metabolic process"/>
    <property type="evidence" value="ECO:0007669"/>
    <property type="project" value="TreeGrafter"/>
</dbReference>
<dbReference type="InterPro" id="IPR036249">
    <property type="entry name" value="Thioredoxin-like_sf"/>
</dbReference>
<dbReference type="RefSeq" id="WP_073330483.1">
    <property type="nucleotide sequence ID" value="NZ_FQYO01000004.1"/>
</dbReference>
<organism evidence="2 3">
    <name type="scientific">Wenxinia saemankumensis</name>
    <dbReference type="NCBI Taxonomy" id="1447782"/>
    <lineage>
        <taxon>Bacteria</taxon>
        <taxon>Pseudomonadati</taxon>
        <taxon>Pseudomonadota</taxon>
        <taxon>Alphaproteobacteria</taxon>
        <taxon>Rhodobacterales</taxon>
        <taxon>Roseobacteraceae</taxon>
        <taxon>Wenxinia</taxon>
    </lineage>
</organism>
<evidence type="ECO:0000259" key="1">
    <source>
        <dbReference type="PROSITE" id="PS50404"/>
    </source>
</evidence>
<dbReference type="GO" id="GO:0016034">
    <property type="term" value="F:maleylacetoacetate isomerase activity"/>
    <property type="evidence" value="ECO:0007669"/>
    <property type="project" value="TreeGrafter"/>
</dbReference>
<dbReference type="Pfam" id="PF13409">
    <property type="entry name" value="GST_N_2"/>
    <property type="match status" value="1"/>
</dbReference>
<dbReference type="AlphaFoldDB" id="A0A1M6FHN5"/>
<gene>
    <name evidence="2" type="ORF">SAMN05444417_2324</name>
</gene>
<dbReference type="PROSITE" id="PS50404">
    <property type="entry name" value="GST_NTER"/>
    <property type="match status" value="1"/>
</dbReference>
<dbReference type="EMBL" id="FQYO01000004">
    <property type="protein sequence ID" value="SHI97261.1"/>
    <property type="molecule type" value="Genomic_DNA"/>
</dbReference>